<dbReference type="EMBL" id="JACHJS010000001">
    <property type="protein sequence ID" value="MBB4967529.1"/>
    <property type="molecule type" value="Genomic_DNA"/>
</dbReference>
<sequence length="33" mass="3360">MREFEGIVEASKAVEAGQEAAEPAAAQEPAQGS</sequence>
<protein>
    <submittedName>
        <fullName evidence="2">Uncharacterized protein</fullName>
    </submittedName>
</protein>
<dbReference type="AlphaFoldDB" id="A0A7W7T6M2"/>
<reference evidence="2 3" key="1">
    <citation type="submission" date="2020-08" db="EMBL/GenBank/DDBJ databases">
        <title>Sequencing the genomes of 1000 actinobacteria strains.</title>
        <authorList>
            <person name="Klenk H.-P."/>
        </authorList>
    </citation>
    <scope>NUCLEOTIDE SEQUENCE [LARGE SCALE GENOMIC DNA]</scope>
    <source>
        <strain evidence="2 3">DSM 45084</strain>
    </source>
</reference>
<feature type="region of interest" description="Disordered" evidence="1">
    <location>
        <begin position="13"/>
        <end position="33"/>
    </location>
</feature>
<evidence type="ECO:0000256" key="1">
    <source>
        <dbReference type="SAM" id="MobiDB-lite"/>
    </source>
</evidence>
<name>A0A7W7T6M2_9PSEU</name>
<gene>
    <name evidence="2" type="ORF">F4559_004888</name>
</gene>
<accession>A0A7W7T6M2</accession>
<organism evidence="2 3">
    <name type="scientific">Saccharothrix violaceirubra</name>
    <dbReference type="NCBI Taxonomy" id="413306"/>
    <lineage>
        <taxon>Bacteria</taxon>
        <taxon>Bacillati</taxon>
        <taxon>Actinomycetota</taxon>
        <taxon>Actinomycetes</taxon>
        <taxon>Pseudonocardiales</taxon>
        <taxon>Pseudonocardiaceae</taxon>
        <taxon>Saccharothrix</taxon>
    </lineage>
</organism>
<feature type="compositionally biased region" description="Low complexity" evidence="1">
    <location>
        <begin position="15"/>
        <end position="33"/>
    </location>
</feature>
<comment type="caution">
    <text evidence="2">The sequence shown here is derived from an EMBL/GenBank/DDBJ whole genome shotgun (WGS) entry which is preliminary data.</text>
</comment>
<evidence type="ECO:0000313" key="2">
    <source>
        <dbReference type="EMBL" id="MBB4967529.1"/>
    </source>
</evidence>
<dbReference type="Proteomes" id="UP000542674">
    <property type="component" value="Unassembled WGS sequence"/>
</dbReference>
<proteinExistence type="predicted"/>
<keyword evidence="3" id="KW-1185">Reference proteome</keyword>
<evidence type="ECO:0000313" key="3">
    <source>
        <dbReference type="Proteomes" id="UP000542674"/>
    </source>
</evidence>